<name>A0ABW9AUK2_9BURK</name>
<dbReference type="EMBL" id="JAQQEZ010000015">
    <property type="protein sequence ID" value="MFM0003683.1"/>
    <property type="molecule type" value="Genomic_DNA"/>
</dbReference>
<protein>
    <submittedName>
        <fullName evidence="5">Winged helix-turn-helix transcriptional regulator</fullName>
    </submittedName>
</protein>
<dbReference type="InterPro" id="IPR036390">
    <property type="entry name" value="WH_DNA-bd_sf"/>
</dbReference>
<organism evidence="5 6">
    <name type="scientific">Paraburkholderia dipogonis</name>
    <dbReference type="NCBI Taxonomy" id="1211383"/>
    <lineage>
        <taxon>Bacteria</taxon>
        <taxon>Pseudomonadati</taxon>
        <taxon>Pseudomonadota</taxon>
        <taxon>Betaproteobacteria</taxon>
        <taxon>Burkholderiales</taxon>
        <taxon>Burkholderiaceae</taxon>
        <taxon>Paraburkholderia</taxon>
    </lineage>
</organism>
<evidence type="ECO:0000256" key="1">
    <source>
        <dbReference type="ARBA" id="ARBA00023015"/>
    </source>
</evidence>
<sequence>MQCLRRLERNGLVRRTVLTSGTLGVEYAFTELGRTLEQQVGALFEWTTSHADAVRAAHATFEAAAEAD</sequence>
<keyword evidence="2" id="KW-0238">DNA-binding</keyword>
<dbReference type="InterPro" id="IPR002577">
    <property type="entry name" value="HTH_HxlR"/>
</dbReference>
<dbReference type="PANTHER" id="PTHR33204:SF39">
    <property type="entry name" value="TRANSCRIPTIONAL REGULATORY PROTEIN"/>
    <property type="match status" value="1"/>
</dbReference>
<dbReference type="Pfam" id="PF01638">
    <property type="entry name" value="HxlR"/>
    <property type="match status" value="1"/>
</dbReference>
<dbReference type="SUPFAM" id="SSF46785">
    <property type="entry name" value="Winged helix' DNA-binding domain"/>
    <property type="match status" value="1"/>
</dbReference>
<keyword evidence="3" id="KW-0804">Transcription</keyword>
<gene>
    <name evidence="5" type="ORF">PQR57_21970</name>
</gene>
<evidence type="ECO:0000313" key="6">
    <source>
        <dbReference type="Proteomes" id="UP001629230"/>
    </source>
</evidence>
<evidence type="ECO:0000313" key="5">
    <source>
        <dbReference type="EMBL" id="MFM0003683.1"/>
    </source>
</evidence>
<evidence type="ECO:0000259" key="4">
    <source>
        <dbReference type="PROSITE" id="PS51118"/>
    </source>
</evidence>
<comment type="caution">
    <text evidence="5">The sequence shown here is derived from an EMBL/GenBank/DDBJ whole genome shotgun (WGS) entry which is preliminary data.</text>
</comment>
<evidence type="ECO:0000256" key="3">
    <source>
        <dbReference type="ARBA" id="ARBA00023163"/>
    </source>
</evidence>
<reference evidence="5 6" key="1">
    <citation type="journal article" date="2024" name="Chem. Sci.">
        <title>Discovery of megapolipeptins by genome mining of a Burkholderiales bacteria collection.</title>
        <authorList>
            <person name="Paulo B.S."/>
            <person name="Recchia M.J.J."/>
            <person name="Lee S."/>
            <person name="Fergusson C.H."/>
            <person name="Romanowski S.B."/>
            <person name="Hernandez A."/>
            <person name="Krull N."/>
            <person name="Liu D.Y."/>
            <person name="Cavanagh H."/>
            <person name="Bos A."/>
            <person name="Gray C.A."/>
            <person name="Murphy B.T."/>
            <person name="Linington R.G."/>
            <person name="Eustaquio A.S."/>
        </authorList>
    </citation>
    <scope>NUCLEOTIDE SEQUENCE [LARGE SCALE GENOMIC DNA]</scope>
    <source>
        <strain evidence="5 6">RL17-350-BIC-A</strain>
    </source>
</reference>
<dbReference type="PROSITE" id="PS51118">
    <property type="entry name" value="HTH_HXLR"/>
    <property type="match status" value="1"/>
</dbReference>
<evidence type="ECO:0000256" key="2">
    <source>
        <dbReference type="ARBA" id="ARBA00023125"/>
    </source>
</evidence>
<feature type="domain" description="HTH hxlR-type" evidence="4">
    <location>
        <begin position="1"/>
        <end position="55"/>
    </location>
</feature>
<keyword evidence="1" id="KW-0805">Transcription regulation</keyword>
<dbReference type="RefSeq" id="WP_408178771.1">
    <property type="nucleotide sequence ID" value="NZ_JAQQEZ010000015.1"/>
</dbReference>
<dbReference type="PANTHER" id="PTHR33204">
    <property type="entry name" value="TRANSCRIPTIONAL REGULATOR, MARR FAMILY"/>
    <property type="match status" value="1"/>
</dbReference>
<keyword evidence="6" id="KW-1185">Reference proteome</keyword>
<dbReference type="Gene3D" id="1.10.10.10">
    <property type="entry name" value="Winged helix-like DNA-binding domain superfamily/Winged helix DNA-binding domain"/>
    <property type="match status" value="1"/>
</dbReference>
<dbReference type="InterPro" id="IPR036388">
    <property type="entry name" value="WH-like_DNA-bd_sf"/>
</dbReference>
<proteinExistence type="predicted"/>
<dbReference type="Proteomes" id="UP001629230">
    <property type="component" value="Unassembled WGS sequence"/>
</dbReference>
<accession>A0ABW9AUK2</accession>